<dbReference type="PROSITE" id="PS51257">
    <property type="entry name" value="PROKAR_LIPOPROTEIN"/>
    <property type="match status" value="1"/>
</dbReference>
<protein>
    <submittedName>
        <fullName evidence="2">Uncharacterized protein</fullName>
    </submittedName>
</protein>
<dbReference type="WBParaSite" id="ALUE_0002191601-mRNA-1">
    <property type="protein sequence ID" value="ALUE_0002191601-mRNA-1"/>
    <property type="gene ID" value="ALUE_0002191601"/>
</dbReference>
<proteinExistence type="predicted"/>
<dbReference type="Proteomes" id="UP000036681">
    <property type="component" value="Unplaced"/>
</dbReference>
<keyword evidence="1" id="KW-1185">Reference proteome</keyword>
<evidence type="ECO:0000313" key="1">
    <source>
        <dbReference type="Proteomes" id="UP000036681"/>
    </source>
</evidence>
<accession>A0A0M3IT38</accession>
<evidence type="ECO:0000313" key="2">
    <source>
        <dbReference type="WBParaSite" id="ALUE_0002191601-mRNA-1"/>
    </source>
</evidence>
<organism evidence="1 2">
    <name type="scientific">Ascaris lumbricoides</name>
    <name type="common">Giant roundworm</name>
    <dbReference type="NCBI Taxonomy" id="6252"/>
    <lineage>
        <taxon>Eukaryota</taxon>
        <taxon>Metazoa</taxon>
        <taxon>Ecdysozoa</taxon>
        <taxon>Nematoda</taxon>
        <taxon>Chromadorea</taxon>
        <taxon>Rhabditida</taxon>
        <taxon>Spirurina</taxon>
        <taxon>Ascaridomorpha</taxon>
        <taxon>Ascaridoidea</taxon>
        <taxon>Ascarididae</taxon>
        <taxon>Ascaris</taxon>
    </lineage>
</organism>
<name>A0A0M3IT38_ASCLU</name>
<dbReference type="AlphaFoldDB" id="A0A0M3IT38"/>
<sequence>MLLHQRFRLFDLRLPGIEIHNHFAISYSCLSNPFDELIKLC</sequence>
<reference evidence="2" key="1">
    <citation type="submission" date="2017-02" db="UniProtKB">
        <authorList>
            <consortium name="WormBaseParasite"/>
        </authorList>
    </citation>
    <scope>IDENTIFICATION</scope>
</reference>